<organism evidence="7 8">
    <name type="scientific">Daphnia pulex</name>
    <name type="common">Water flea</name>
    <dbReference type="NCBI Taxonomy" id="6669"/>
    <lineage>
        <taxon>Eukaryota</taxon>
        <taxon>Metazoa</taxon>
        <taxon>Ecdysozoa</taxon>
        <taxon>Arthropoda</taxon>
        <taxon>Crustacea</taxon>
        <taxon>Branchiopoda</taxon>
        <taxon>Diplostraca</taxon>
        <taxon>Cladocera</taxon>
        <taxon>Anomopoda</taxon>
        <taxon>Daphniidae</taxon>
        <taxon>Daphnia</taxon>
    </lineage>
</organism>
<dbReference type="Gene3D" id="3.30.200.20">
    <property type="entry name" value="Phosphorylase Kinase, domain 1"/>
    <property type="match status" value="1"/>
</dbReference>
<keyword evidence="4 5" id="KW-0067">ATP-binding</keyword>
<dbReference type="SUPFAM" id="SSF56112">
    <property type="entry name" value="Protein kinase-like (PK-like)"/>
    <property type="match status" value="1"/>
</dbReference>
<evidence type="ECO:0000256" key="4">
    <source>
        <dbReference type="ARBA" id="ARBA00022840"/>
    </source>
</evidence>
<keyword evidence="3" id="KW-0418">Kinase</keyword>
<dbReference type="PhylomeDB" id="E9HNG0"/>
<dbReference type="OrthoDB" id="341578at2759"/>
<dbReference type="Proteomes" id="UP000000305">
    <property type="component" value="Unassembled WGS sequence"/>
</dbReference>
<keyword evidence="1" id="KW-0808">Transferase</keyword>
<dbReference type="EMBL" id="GL732695">
    <property type="protein sequence ID" value="EFX66749.1"/>
    <property type="molecule type" value="Genomic_DNA"/>
</dbReference>
<dbReference type="InterPro" id="IPR011009">
    <property type="entry name" value="Kinase-like_dom_sf"/>
</dbReference>
<feature type="domain" description="Protein kinase" evidence="6">
    <location>
        <begin position="35"/>
        <end position="95"/>
    </location>
</feature>
<evidence type="ECO:0000256" key="5">
    <source>
        <dbReference type="PROSITE-ProRule" id="PRU10141"/>
    </source>
</evidence>
<dbReference type="InParanoid" id="E9HNG0"/>
<evidence type="ECO:0000313" key="7">
    <source>
        <dbReference type="EMBL" id="EFX66749.1"/>
    </source>
</evidence>
<evidence type="ECO:0000256" key="1">
    <source>
        <dbReference type="ARBA" id="ARBA00022679"/>
    </source>
</evidence>
<dbReference type="KEGG" id="dpx:DAPPUDRAFT_331794"/>
<gene>
    <name evidence="7" type="ORF">DAPPUDRAFT_331794</name>
</gene>
<evidence type="ECO:0000259" key="6">
    <source>
        <dbReference type="PROSITE" id="PS50011"/>
    </source>
</evidence>
<dbReference type="PROSITE" id="PS50011">
    <property type="entry name" value="PROTEIN_KINASE_DOM"/>
    <property type="match status" value="1"/>
</dbReference>
<proteinExistence type="predicted"/>
<dbReference type="eggNOG" id="KOG1033">
    <property type="taxonomic scope" value="Eukaryota"/>
</dbReference>
<dbReference type="AlphaFoldDB" id="E9HNG0"/>
<dbReference type="FunFam" id="3.30.200.20:FF:001896">
    <property type="match status" value="1"/>
</dbReference>
<feature type="binding site" evidence="5">
    <location>
        <position position="64"/>
    </location>
    <ligand>
        <name>ATP</name>
        <dbReference type="ChEBI" id="CHEBI:30616"/>
    </ligand>
</feature>
<keyword evidence="8" id="KW-1185">Reference proteome</keyword>
<dbReference type="PROSITE" id="PS00107">
    <property type="entry name" value="PROTEIN_KINASE_ATP"/>
    <property type="match status" value="1"/>
</dbReference>
<dbReference type="GO" id="GO:0005524">
    <property type="term" value="F:ATP binding"/>
    <property type="evidence" value="ECO:0007669"/>
    <property type="project" value="UniProtKB-UniRule"/>
</dbReference>
<reference evidence="7 8" key="1">
    <citation type="journal article" date="2011" name="Science">
        <title>The ecoresponsive genome of Daphnia pulex.</title>
        <authorList>
            <person name="Colbourne J.K."/>
            <person name="Pfrender M.E."/>
            <person name="Gilbert D."/>
            <person name="Thomas W.K."/>
            <person name="Tucker A."/>
            <person name="Oakley T.H."/>
            <person name="Tokishita S."/>
            <person name="Aerts A."/>
            <person name="Arnold G.J."/>
            <person name="Basu M.K."/>
            <person name="Bauer D.J."/>
            <person name="Caceres C.E."/>
            <person name="Carmel L."/>
            <person name="Casola C."/>
            <person name="Choi J.H."/>
            <person name="Detter J.C."/>
            <person name="Dong Q."/>
            <person name="Dusheyko S."/>
            <person name="Eads B.D."/>
            <person name="Frohlich T."/>
            <person name="Geiler-Samerotte K.A."/>
            <person name="Gerlach D."/>
            <person name="Hatcher P."/>
            <person name="Jogdeo S."/>
            <person name="Krijgsveld J."/>
            <person name="Kriventseva E.V."/>
            <person name="Kultz D."/>
            <person name="Laforsch C."/>
            <person name="Lindquist E."/>
            <person name="Lopez J."/>
            <person name="Manak J.R."/>
            <person name="Muller J."/>
            <person name="Pangilinan J."/>
            <person name="Patwardhan R.P."/>
            <person name="Pitluck S."/>
            <person name="Pritham E.J."/>
            <person name="Rechtsteiner A."/>
            <person name="Rho M."/>
            <person name="Rogozin I.B."/>
            <person name="Sakarya O."/>
            <person name="Salamov A."/>
            <person name="Schaack S."/>
            <person name="Shapiro H."/>
            <person name="Shiga Y."/>
            <person name="Skalitzky C."/>
            <person name="Smith Z."/>
            <person name="Souvorov A."/>
            <person name="Sung W."/>
            <person name="Tang Z."/>
            <person name="Tsuchiya D."/>
            <person name="Tu H."/>
            <person name="Vos H."/>
            <person name="Wang M."/>
            <person name="Wolf Y.I."/>
            <person name="Yamagata H."/>
            <person name="Yamada T."/>
            <person name="Ye Y."/>
            <person name="Shaw J.R."/>
            <person name="Andrews J."/>
            <person name="Crease T.J."/>
            <person name="Tang H."/>
            <person name="Lucas S.M."/>
            <person name="Robertson H.M."/>
            <person name="Bork P."/>
            <person name="Koonin E.V."/>
            <person name="Zdobnov E.M."/>
            <person name="Grigoriev I.V."/>
            <person name="Lynch M."/>
            <person name="Boore J.L."/>
        </authorList>
    </citation>
    <scope>NUCLEOTIDE SEQUENCE [LARGE SCALE GENOMIC DNA]</scope>
</reference>
<evidence type="ECO:0000256" key="3">
    <source>
        <dbReference type="ARBA" id="ARBA00022777"/>
    </source>
</evidence>
<dbReference type="InterPro" id="IPR000719">
    <property type="entry name" value="Prot_kinase_dom"/>
</dbReference>
<dbReference type="InterPro" id="IPR050339">
    <property type="entry name" value="CC_SR_Kinase"/>
</dbReference>
<dbReference type="InterPro" id="IPR017441">
    <property type="entry name" value="Protein_kinase_ATP_BS"/>
</dbReference>
<dbReference type="PANTHER" id="PTHR11042">
    <property type="entry name" value="EUKARYOTIC TRANSLATION INITIATION FACTOR 2-ALPHA KINASE EIF2-ALPHA KINASE -RELATED"/>
    <property type="match status" value="1"/>
</dbReference>
<accession>E9HNG0</accession>
<dbReference type="PANTHER" id="PTHR11042:SF91">
    <property type="entry name" value="EUKARYOTIC TRANSLATION INITIATION FACTOR 2-ALPHA KINASE"/>
    <property type="match status" value="1"/>
</dbReference>
<dbReference type="STRING" id="6669.E9HNG0"/>
<name>E9HNG0_DAPPU</name>
<evidence type="ECO:0000313" key="8">
    <source>
        <dbReference type="Proteomes" id="UP000000305"/>
    </source>
</evidence>
<dbReference type="HOGENOM" id="CLU_2374880_0_0_1"/>
<keyword evidence="2 5" id="KW-0547">Nucleotide-binding</keyword>
<evidence type="ECO:0000256" key="2">
    <source>
        <dbReference type="ARBA" id="ARBA00022741"/>
    </source>
</evidence>
<protein>
    <recommendedName>
        <fullName evidence="6">Protein kinase domain-containing protein</fullName>
    </recommendedName>
</protein>
<sequence>MSTIDETDEPSLTFSELNQQDDDSLFYESRFLEDFQPVSLLGRGAFGRVFEARKLIDQKHYAVKRIKLPSNKEARAKVMREVTVRGEIGNVVDKT</sequence>
<dbReference type="GO" id="GO:0004672">
    <property type="term" value="F:protein kinase activity"/>
    <property type="evidence" value="ECO:0007669"/>
    <property type="project" value="InterPro"/>
</dbReference>